<protein>
    <submittedName>
        <fullName evidence="2">Beta-lactamase family protein</fullName>
    </submittedName>
</protein>
<sequence length="382" mass="41238">MAMTGQVDIMIGGFCDPRFAKVGEAFAANFRERGELGGAVCVYEDGARRVDLWGGWANAGRTRPWREDMIVCMMSVGKGMAALCLWMLVDRGLVDMDAPVARYWPEFAQAGKGAITVRTLVTGKAGLLYADHAPDGAGFDWDVMIRALEVQEPVWEPGMDHGYHSATAGYLLGELVRRVDGRPLDRFLREEVCLPLGADYGYGAAWTDPGRVADIVPNEASHTFVQSRDVTTKLGRAWRMRPQSPDHYNDARMRSGLMPSTNGHGNARGVARIFAALACGGALDGVRLLSAATIDRMREESWFGQCAMTDRVFRYGQGFFLNEANMSPMGSNPGAFGHPGAGGALGFADPENRIAFSYSPALMCEGGGLGDRCAALSAAVYA</sequence>
<evidence type="ECO:0000259" key="1">
    <source>
        <dbReference type="Pfam" id="PF00144"/>
    </source>
</evidence>
<feature type="domain" description="Beta-lactamase-related" evidence="1">
    <location>
        <begin position="26"/>
        <end position="358"/>
    </location>
</feature>
<dbReference type="InterPro" id="IPR001466">
    <property type="entry name" value="Beta-lactam-related"/>
</dbReference>
<reference evidence="2" key="2">
    <citation type="submission" date="2021-04" db="EMBL/GenBank/DDBJ databases">
        <title>Isolation and genomic analysis of the ibuprofen-degrading bacterium Sphingomonas strain MPO218.</title>
        <authorList>
            <person name="Aulestia M."/>
            <person name="Flores A."/>
            <person name="Mangas E.L."/>
            <person name="Perez-Pulido A.J."/>
            <person name="Santero E."/>
            <person name="Camacho E.M."/>
        </authorList>
    </citation>
    <scope>NUCLEOTIDE SEQUENCE</scope>
    <source>
        <strain evidence="2">MPO218</strain>
    </source>
</reference>
<evidence type="ECO:0000313" key="3">
    <source>
        <dbReference type="Proteomes" id="UP000664914"/>
    </source>
</evidence>
<dbReference type="PANTHER" id="PTHR43319">
    <property type="entry name" value="BETA-LACTAMASE-RELATED"/>
    <property type="match status" value="1"/>
</dbReference>
<accession>A0A975D1N7</accession>
<dbReference type="SUPFAM" id="SSF56601">
    <property type="entry name" value="beta-lactamase/transpeptidase-like"/>
    <property type="match status" value="1"/>
</dbReference>
<gene>
    <name evidence="2" type="ORF">HRJ34_17165</name>
</gene>
<dbReference type="PANTHER" id="PTHR43319:SF3">
    <property type="entry name" value="BETA-LACTAMASE-RELATED DOMAIN-CONTAINING PROTEIN"/>
    <property type="match status" value="1"/>
</dbReference>
<evidence type="ECO:0000313" key="2">
    <source>
        <dbReference type="EMBL" id="QTH20080.1"/>
    </source>
</evidence>
<dbReference type="Proteomes" id="UP000664914">
    <property type="component" value="Chromosome"/>
</dbReference>
<reference evidence="2" key="1">
    <citation type="submission" date="2020-07" db="EMBL/GenBank/DDBJ databases">
        <authorList>
            <person name="Camacho E."/>
        </authorList>
    </citation>
    <scope>NUCLEOTIDE SEQUENCE</scope>
    <source>
        <strain evidence="2">MPO218</strain>
    </source>
</reference>
<dbReference type="InterPro" id="IPR052907">
    <property type="entry name" value="Beta-lactamase/esterase"/>
</dbReference>
<dbReference type="InterPro" id="IPR012338">
    <property type="entry name" value="Beta-lactam/transpept-like"/>
</dbReference>
<dbReference type="EMBL" id="CP059319">
    <property type="protein sequence ID" value="QTH20080.1"/>
    <property type="molecule type" value="Genomic_DNA"/>
</dbReference>
<dbReference type="AlphaFoldDB" id="A0A975D1N7"/>
<dbReference type="Gene3D" id="3.40.710.10">
    <property type="entry name" value="DD-peptidase/beta-lactamase superfamily"/>
    <property type="match status" value="1"/>
</dbReference>
<name>A0A975D1N7_9SPHN</name>
<dbReference type="Pfam" id="PF00144">
    <property type="entry name" value="Beta-lactamase"/>
    <property type="match status" value="1"/>
</dbReference>
<proteinExistence type="predicted"/>
<organism evidence="2 3">
    <name type="scientific">Rhizorhabdus wittichii</name>
    <dbReference type="NCBI Taxonomy" id="160791"/>
    <lineage>
        <taxon>Bacteria</taxon>
        <taxon>Pseudomonadati</taxon>
        <taxon>Pseudomonadota</taxon>
        <taxon>Alphaproteobacteria</taxon>
        <taxon>Sphingomonadales</taxon>
        <taxon>Sphingomonadaceae</taxon>
        <taxon>Rhizorhabdus</taxon>
    </lineage>
</organism>